<organism evidence="1 2">
    <name type="scientific">Coniella lustricola</name>
    <dbReference type="NCBI Taxonomy" id="2025994"/>
    <lineage>
        <taxon>Eukaryota</taxon>
        <taxon>Fungi</taxon>
        <taxon>Dikarya</taxon>
        <taxon>Ascomycota</taxon>
        <taxon>Pezizomycotina</taxon>
        <taxon>Sordariomycetes</taxon>
        <taxon>Sordariomycetidae</taxon>
        <taxon>Diaporthales</taxon>
        <taxon>Schizoparmaceae</taxon>
        <taxon>Coniella</taxon>
    </lineage>
</organism>
<proteinExistence type="predicted"/>
<keyword evidence="2" id="KW-1185">Reference proteome</keyword>
<protein>
    <submittedName>
        <fullName evidence="1">Uncharacterized protein</fullName>
    </submittedName>
</protein>
<dbReference type="InParanoid" id="A0A2T3AD11"/>
<gene>
    <name evidence="1" type="ORF">BD289DRAFT_186375</name>
</gene>
<reference evidence="1 2" key="1">
    <citation type="journal article" date="2018" name="Mycol. Prog.">
        <title>Coniella lustricola, a new species from submerged detritus.</title>
        <authorList>
            <person name="Raudabaugh D.B."/>
            <person name="Iturriaga T."/>
            <person name="Carver A."/>
            <person name="Mondo S."/>
            <person name="Pangilinan J."/>
            <person name="Lipzen A."/>
            <person name="He G."/>
            <person name="Amirebrahimi M."/>
            <person name="Grigoriev I.V."/>
            <person name="Miller A.N."/>
        </authorList>
    </citation>
    <scope>NUCLEOTIDE SEQUENCE [LARGE SCALE GENOMIC DNA]</scope>
    <source>
        <strain evidence="1 2">B22-T-1</strain>
    </source>
</reference>
<dbReference type="AlphaFoldDB" id="A0A2T3AD11"/>
<dbReference type="EMBL" id="KZ678409">
    <property type="protein sequence ID" value="PSR92157.1"/>
    <property type="molecule type" value="Genomic_DNA"/>
</dbReference>
<dbReference type="Proteomes" id="UP000241462">
    <property type="component" value="Unassembled WGS sequence"/>
</dbReference>
<name>A0A2T3AD11_9PEZI</name>
<evidence type="ECO:0000313" key="2">
    <source>
        <dbReference type="Proteomes" id="UP000241462"/>
    </source>
</evidence>
<evidence type="ECO:0000313" key="1">
    <source>
        <dbReference type="EMBL" id="PSR92157.1"/>
    </source>
</evidence>
<sequence length="212" mass="23345">MVFTGNRVLVVTGPQRPPPLPYSPPLISFLALFSTPGADSSPWCLCGKERYYSSLSSRRIVVIKREVIVIATVAELFEPSAQAKGRSADTRATSQASYFDLYSIACFSSTTSLLPQHPAGVRRSRLSSGFFDKPDPSLLRSLRDTCHIVASNSNAKKERWTAPACIPLLLGFESKTARTKEEVEVKRSRWYARAVSTGGRMTVSSVIRGRDL</sequence>
<accession>A0A2T3AD11</accession>